<evidence type="ECO:0000313" key="1">
    <source>
        <dbReference type="EMBL" id="NBG97000.1"/>
    </source>
</evidence>
<dbReference type="GeneID" id="300653953"/>
<dbReference type="Gene3D" id="2.30.110.10">
    <property type="entry name" value="Electron Transport, Fmn-binding Protein, Chain A"/>
    <property type="match status" value="1"/>
</dbReference>
<dbReference type="EMBL" id="WXYQ01000013">
    <property type="protein sequence ID" value="NBG97000.1"/>
    <property type="molecule type" value="Genomic_DNA"/>
</dbReference>
<comment type="caution">
    <text evidence="1">The sequence shown here is derived from an EMBL/GenBank/DDBJ whole genome shotgun (WGS) entry which is preliminary data.</text>
</comment>
<dbReference type="PANTHER" id="PTHR34071:SF2">
    <property type="entry name" value="FLAVIN-NUCLEOTIDE-BINDING PROTEIN"/>
    <property type="match status" value="1"/>
</dbReference>
<sequence length="225" mass="24902">MPKLIESPASASHYGRSRETKMRVAKRAEYGREAVHAILDEGYVAHIAFVTGGKPVCIPIFYVRDGESLLIHGSRKTRMFTELASGLPLCATVTHLDGLVLARSWFHHSMNYRSVMVHGAAEEVRDEAARMQAMWLFMERIAEGRADGSRAPNAQEMKATMVLRIPLETAVAKVRTGGPNDDAEDMDLPYWAGVVPMETRHLAPEVSADMQVDAEVPEGVLARCR</sequence>
<gene>
    <name evidence="1" type="ORF">GTQ45_14780</name>
</gene>
<protein>
    <submittedName>
        <fullName evidence="1">Pyridoxamine 5'-phosphate oxidase family protein</fullName>
    </submittedName>
</protein>
<reference evidence="1 2" key="1">
    <citation type="journal article" date="2016" name="Int. J. Syst. Evol. Microbiol.">
        <title>Pyruvatibacter mobilis gen. nov., sp. nov., a marine bacterium from the culture broth of Picochlorum sp. 122.</title>
        <authorList>
            <person name="Wang G."/>
            <person name="Tang M."/>
            <person name="Wu H."/>
            <person name="Dai S."/>
            <person name="Li T."/>
            <person name="Chen C."/>
            <person name="He H."/>
            <person name="Fan J."/>
            <person name="Xiang W."/>
            <person name="Li X."/>
        </authorList>
    </citation>
    <scope>NUCLEOTIDE SEQUENCE [LARGE SCALE GENOMIC DNA]</scope>
    <source>
        <strain evidence="1 2">GYP-11</strain>
    </source>
</reference>
<name>A0A845QGD0_9HYPH</name>
<dbReference type="Proteomes" id="UP000470384">
    <property type="component" value="Unassembled WGS sequence"/>
</dbReference>
<accession>A0A845QGD0</accession>
<dbReference type="SUPFAM" id="SSF50475">
    <property type="entry name" value="FMN-binding split barrel"/>
    <property type="match status" value="1"/>
</dbReference>
<dbReference type="AlphaFoldDB" id="A0A845QGD0"/>
<dbReference type="PANTHER" id="PTHR34071">
    <property type="entry name" value="5-NITROIMIDAZOLE ANTIBIOTICS RESISTANCE PROTEIN, NIMA-FAMILY-RELATED PROTEIN-RELATED"/>
    <property type="match status" value="1"/>
</dbReference>
<dbReference type="InterPro" id="IPR012349">
    <property type="entry name" value="Split_barrel_FMN-bd"/>
</dbReference>
<dbReference type="Pfam" id="PF12900">
    <property type="entry name" value="Pyridox_ox_2"/>
    <property type="match status" value="1"/>
</dbReference>
<evidence type="ECO:0000313" key="2">
    <source>
        <dbReference type="Proteomes" id="UP000470384"/>
    </source>
</evidence>
<dbReference type="InterPro" id="IPR024747">
    <property type="entry name" value="Pyridox_Oxase-rel"/>
</dbReference>
<dbReference type="OrthoDB" id="116031at2"/>
<dbReference type="RefSeq" id="WP_160588981.1">
    <property type="nucleotide sequence ID" value="NZ_BMHN01000001.1"/>
</dbReference>
<proteinExistence type="predicted"/>
<keyword evidence="2" id="KW-1185">Reference proteome</keyword>
<organism evidence="1 2">
    <name type="scientific">Pyruvatibacter mobilis</name>
    <dbReference type="NCBI Taxonomy" id="1712261"/>
    <lineage>
        <taxon>Bacteria</taxon>
        <taxon>Pseudomonadati</taxon>
        <taxon>Pseudomonadota</taxon>
        <taxon>Alphaproteobacteria</taxon>
        <taxon>Hyphomicrobiales</taxon>
        <taxon>Parvibaculaceae</taxon>
        <taxon>Pyruvatibacter</taxon>
    </lineage>
</organism>